<reference evidence="1" key="1">
    <citation type="submission" date="2019-09" db="EMBL/GenBank/DDBJ databases">
        <title>Draft genome information of white flower Hibiscus syriacus.</title>
        <authorList>
            <person name="Kim Y.-M."/>
        </authorList>
    </citation>
    <scope>NUCLEOTIDE SEQUENCE [LARGE SCALE GENOMIC DNA]</scope>
    <source>
        <strain evidence="1">YM2019G1</strain>
    </source>
</reference>
<keyword evidence="2" id="KW-1185">Reference proteome</keyword>
<dbReference type="PANTHER" id="PTHR47481">
    <property type="match status" value="1"/>
</dbReference>
<proteinExistence type="predicted"/>
<gene>
    <name evidence="1" type="ORF">F3Y22_tig00112649pilonHSYRG00099</name>
</gene>
<sequence length="535" mass="60251">MMEGHCDTPENGDVADRHLQIIRYSPFQPWFRLSSLWFVLRVFYVRVSNFRVHDSTPEYLTLNHTPLEPDTILEVNGTRNNIYSDRVSLLLRRDRVDKKSEEATFVSTSVRLTGSVKFDVFDKKDLILCGALEIKKHNRKGMLEAIPEHESTECLKDMPPPPKSNMQSPKRSAVSGLLLFLEVLEGSCFSLKMVDLQEAGVQSPVNTKVTSSSYGSSVLSSVQHIPKQDVIKLTESTYLLWKHQLEENPVYVVHRQQDKLLASWLLTTVSMEVLPHITGLTSARTIWNAVSRLFEVRSSAKISSLRHSLHSQRKAGLTVSDYLAKIKTVCDLLNAAGCDVPEKEQVSVILTGLSMEFESIIAIAYHDVVSFDSLTEMLLDCEARQKTFLSDGQQGSQQGGYRGRGRGRFNNSNRPQCQLCGKFGHIVQRCYRRFDRDFTELPMKISLLSSGRNPPCMVCLMLGLVKDRLTPQIRYSATHHVSNDLGQFNSGMAYKGNNTLLMGNGEVIKINHVGQGFLSSNLRPLVLQNMLHAPH</sequence>
<dbReference type="Proteomes" id="UP000436088">
    <property type="component" value="Unassembled WGS sequence"/>
</dbReference>
<evidence type="ECO:0008006" key="3">
    <source>
        <dbReference type="Google" id="ProtNLM"/>
    </source>
</evidence>
<dbReference type="EMBL" id="VEPZ02001625">
    <property type="protein sequence ID" value="KAE8665186.1"/>
    <property type="molecule type" value="Genomic_DNA"/>
</dbReference>
<evidence type="ECO:0000313" key="1">
    <source>
        <dbReference type="EMBL" id="KAE8665186.1"/>
    </source>
</evidence>
<accession>A0A6A2XT49</accession>
<name>A0A6A2XT49_HIBSY</name>
<comment type="caution">
    <text evidence="1">The sequence shown here is derived from an EMBL/GenBank/DDBJ whole genome shotgun (WGS) entry which is preliminary data.</text>
</comment>
<organism evidence="1 2">
    <name type="scientific">Hibiscus syriacus</name>
    <name type="common">Rose of Sharon</name>
    <dbReference type="NCBI Taxonomy" id="106335"/>
    <lineage>
        <taxon>Eukaryota</taxon>
        <taxon>Viridiplantae</taxon>
        <taxon>Streptophyta</taxon>
        <taxon>Embryophyta</taxon>
        <taxon>Tracheophyta</taxon>
        <taxon>Spermatophyta</taxon>
        <taxon>Magnoliopsida</taxon>
        <taxon>eudicotyledons</taxon>
        <taxon>Gunneridae</taxon>
        <taxon>Pentapetalae</taxon>
        <taxon>rosids</taxon>
        <taxon>malvids</taxon>
        <taxon>Malvales</taxon>
        <taxon>Malvaceae</taxon>
        <taxon>Malvoideae</taxon>
        <taxon>Hibiscus</taxon>
    </lineage>
</organism>
<dbReference type="AlphaFoldDB" id="A0A6A2XT49"/>
<dbReference type="PANTHER" id="PTHR47481:SF10">
    <property type="entry name" value="COPIA-LIKE POLYPROTEIN_RETROTRANSPOSON"/>
    <property type="match status" value="1"/>
</dbReference>
<dbReference type="Pfam" id="PF14223">
    <property type="entry name" value="Retrotran_gag_2"/>
    <property type="match status" value="1"/>
</dbReference>
<evidence type="ECO:0000313" key="2">
    <source>
        <dbReference type="Proteomes" id="UP000436088"/>
    </source>
</evidence>
<protein>
    <recommendedName>
        <fullName evidence="3">CCHC-type domain-containing protein</fullName>
    </recommendedName>
</protein>